<protein>
    <submittedName>
        <fullName evidence="1">Uncharacterized protein</fullName>
    </submittedName>
</protein>
<dbReference type="SUPFAM" id="SSF69322">
    <property type="entry name" value="Tricorn protease domain 2"/>
    <property type="match status" value="1"/>
</dbReference>
<dbReference type="Proteomes" id="UP000036045">
    <property type="component" value="Unassembled WGS sequence"/>
</dbReference>
<evidence type="ECO:0000313" key="2">
    <source>
        <dbReference type="Proteomes" id="UP000036045"/>
    </source>
</evidence>
<name>A0A0J1KJ89_NIACI</name>
<sequence length="364" mass="42114">MTRKNTFILITILVLIFIVFYGNHLLQTKKSSATNSKSSEKTQIYDKDFDVNVNLPYKEISSYAAYKDNVYMSAADNSPSGMANKIIQYNRKTNKVETLFTTKFDSSSIQGLKANDKWVTWVDSDDFGDQKNIYIMNTKTREIEPITKENDKSIKNEFPVLADNYLAWIYFDQNKNQSYVMIRDLKTHRNKTVFNLKTHTLDNAFLSVQDGKILFTDIREGKSYCYLYNISTHKLEEFQSPHKKIGWGELLNDHQIVYLAFFTESFADNKLVLFDTQTKKANEFSSKYMEVNGLRVDGSNHVFVGTGVSNHFQKYQIDNGNIKKIGEIEDNDIFDMTANNGVYLMKIETKNKDEKLIITSKLPE</sequence>
<gene>
    <name evidence="1" type="ORF">ABW02_25220</name>
</gene>
<organism evidence="1 2">
    <name type="scientific">Niallia circulans</name>
    <name type="common">Bacillus circulans</name>
    <dbReference type="NCBI Taxonomy" id="1397"/>
    <lineage>
        <taxon>Bacteria</taxon>
        <taxon>Bacillati</taxon>
        <taxon>Bacillota</taxon>
        <taxon>Bacilli</taxon>
        <taxon>Bacillales</taxon>
        <taxon>Bacillaceae</taxon>
        <taxon>Niallia</taxon>
    </lineage>
</organism>
<keyword evidence="2" id="KW-1185">Reference proteome</keyword>
<proteinExistence type="predicted"/>
<accession>A0A0J1KJ89</accession>
<reference evidence="1 2" key="1">
    <citation type="submission" date="2015-05" db="EMBL/GenBank/DDBJ databases">
        <title>Whole genome sequence and identification of bacterial endophytes from Costus igneus.</title>
        <authorList>
            <person name="Lee Y.P."/>
            <person name="Gan H.M."/>
            <person name="Eng W."/>
            <person name="Wheatley M.S."/>
            <person name="Caraballo A."/>
            <person name="Polter S."/>
            <person name="Savka M.A."/>
            <person name="Hudson A.O."/>
        </authorList>
    </citation>
    <scope>NUCLEOTIDE SEQUENCE [LARGE SCALE GENOMIC DNA]</scope>
    <source>
        <strain evidence="1 2">RIT379</strain>
    </source>
</reference>
<dbReference type="PATRIC" id="fig|1397.4.peg.4583"/>
<dbReference type="RefSeq" id="WP_047944957.1">
    <property type="nucleotide sequence ID" value="NZ_JARTLH010000066.1"/>
</dbReference>
<dbReference type="OrthoDB" id="2729595at2"/>
<evidence type="ECO:0000313" key="1">
    <source>
        <dbReference type="EMBL" id="KLV16605.1"/>
    </source>
</evidence>
<dbReference type="EMBL" id="LDPH01000052">
    <property type="protein sequence ID" value="KLV16605.1"/>
    <property type="molecule type" value="Genomic_DNA"/>
</dbReference>
<comment type="caution">
    <text evidence="1">The sequence shown here is derived from an EMBL/GenBank/DDBJ whole genome shotgun (WGS) entry which is preliminary data.</text>
</comment>
<dbReference type="AlphaFoldDB" id="A0A0J1KJ89"/>